<dbReference type="AlphaFoldDB" id="A0AAD1Z4Q6"/>
<dbReference type="Gene3D" id="3.80.10.10">
    <property type="entry name" value="Ribonuclease Inhibitor"/>
    <property type="match status" value="1"/>
</dbReference>
<organism evidence="2 3">
    <name type="scientific">Fraxinus pennsylvanica</name>
    <dbReference type="NCBI Taxonomy" id="56036"/>
    <lineage>
        <taxon>Eukaryota</taxon>
        <taxon>Viridiplantae</taxon>
        <taxon>Streptophyta</taxon>
        <taxon>Embryophyta</taxon>
        <taxon>Tracheophyta</taxon>
        <taxon>Spermatophyta</taxon>
        <taxon>Magnoliopsida</taxon>
        <taxon>eudicotyledons</taxon>
        <taxon>Gunneridae</taxon>
        <taxon>Pentapetalae</taxon>
        <taxon>asterids</taxon>
        <taxon>lamiids</taxon>
        <taxon>Lamiales</taxon>
        <taxon>Oleaceae</taxon>
        <taxon>Oleeae</taxon>
        <taxon>Fraxinus</taxon>
    </lineage>
</organism>
<protein>
    <submittedName>
        <fullName evidence="2">Uncharacterized protein</fullName>
    </submittedName>
</protein>
<evidence type="ECO:0000256" key="1">
    <source>
        <dbReference type="ARBA" id="ARBA00022821"/>
    </source>
</evidence>
<evidence type="ECO:0000313" key="3">
    <source>
        <dbReference type="Proteomes" id="UP000834106"/>
    </source>
</evidence>
<gene>
    <name evidence="2" type="ORF">FPE_LOCUS10299</name>
</gene>
<dbReference type="InterPro" id="IPR032675">
    <property type="entry name" value="LRR_dom_sf"/>
</dbReference>
<reference evidence="2" key="1">
    <citation type="submission" date="2023-05" db="EMBL/GenBank/DDBJ databases">
        <authorList>
            <person name="Huff M."/>
        </authorList>
    </citation>
    <scope>NUCLEOTIDE SEQUENCE</scope>
</reference>
<sequence length="143" mass="16149">MSIGGFSESIDFNSFQAALDGIQQSKSLLELSLYGWEHWDSLPYQLQHLTSLKHLYLNGFGIEALPEWFGGLSSLELLQLVNLKKLRHMPSKEAMQRLTKLEGLGVNGCPLLEERCREERCPDSEWSKISHIPIIRGVVGPRG</sequence>
<keyword evidence="3" id="KW-1185">Reference proteome</keyword>
<proteinExistence type="predicted"/>
<dbReference type="GO" id="GO:0006952">
    <property type="term" value="P:defense response"/>
    <property type="evidence" value="ECO:0007669"/>
    <property type="project" value="UniProtKB-KW"/>
</dbReference>
<dbReference type="EMBL" id="OU503041">
    <property type="protein sequence ID" value="CAI9762869.1"/>
    <property type="molecule type" value="Genomic_DNA"/>
</dbReference>
<dbReference type="Proteomes" id="UP000834106">
    <property type="component" value="Chromosome 6"/>
</dbReference>
<evidence type="ECO:0000313" key="2">
    <source>
        <dbReference type="EMBL" id="CAI9762869.1"/>
    </source>
</evidence>
<keyword evidence="1" id="KW-0611">Plant defense</keyword>
<accession>A0AAD1Z4Q6</accession>
<name>A0AAD1Z4Q6_9LAMI</name>
<dbReference type="PANTHER" id="PTHR36766">
    <property type="entry name" value="PLANT BROAD-SPECTRUM MILDEW RESISTANCE PROTEIN RPW8"/>
    <property type="match status" value="1"/>
</dbReference>
<dbReference type="SUPFAM" id="SSF52058">
    <property type="entry name" value="L domain-like"/>
    <property type="match status" value="1"/>
</dbReference>
<dbReference type="PANTHER" id="PTHR36766:SF70">
    <property type="entry name" value="DISEASE RESISTANCE PROTEIN RGA4"/>
    <property type="match status" value="1"/>
</dbReference>